<reference evidence="2 3" key="1">
    <citation type="submission" date="2019-07" db="EMBL/GenBank/DDBJ databases">
        <title>De Novo Assembly of kiwifruit Actinidia rufa.</title>
        <authorList>
            <person name="Sugita-Konishi S."/>
            <person name="Sato K."/>
            <person name="Mori E."/>
            <person name="Abe Y."/>
            <person name="Kisaki G."/>
            <person name="Hamano K."/>
            <person name="Suezawa K."/>
            <person name="Otani M."/>
            <person name="Fukuda T."/>
            <person name="Manabe T."/>
            <person name="Gomi K."/>
            <person name="Tabuchi M."/>
            <person name="Akimitsu K."/>
            <person name="Kataoka I."/>
        </authorList>
    </citation>
    <scope>NUCLEOTIDE SEQUENCE [LARGE SCALE GENOMIC DNA]</scope>
    <source>
        <strain evidence="3">cv. Fuchu</strain>
    </source>
</reference>
<evidence type="ECO:0000256" key="1">
    <source>
        <dbReference type="SAM" id="MobiDB-lite"/>
    </source>
</evidence>
<organism evidence="2 3">
    <name type="scientific">Actinidia rufa</name>
    <dbReference type="NCBI Taxonomy" id="165716"/>
    <lineage>
        <taxon>Eukaryota</taxon>
        <taxon>Viridiplantae</taxon>
        <taxon>Streptophyta</taxon>
        <taxon>Embryophyta</taxon>
        <taxon>Tracheophyta</taxon>
        <taxon>Spermatophyta</taxon>
        <taxon>Magnoliopsida</taxon>
        <taxon>eudicotyledons</taxon>
        <taxon>Gunneridae</taxon>
        <taxon>Pentapetalae</taxon>
        <taxon>asterids</taxon>
        <taxon>Ericales</taxon>
        <taxon>Actinidiaceae</taxon>
        <taxon>Actinidia</taxon>
    </lineage>
</organism>
<accession>A0A7J0FAH1</accession>
<evidence type="ECO:0000313" key="3">
    <source>
        <dbReference type="Proteomes" id="UP000585474"/>
    </source>
</evidence>
<feature type="region of interest" description="Disordered" evidence="1">
    <location>
        <begin position="1"/>
        <end position="25"/>
    </location>
</feature>
<protein>
    <submittedName>
        <fullName evidence="2">Uncharacterized protein</fullName>
    </submittedName>
</protein>
<dbReference type="EMBL" id="BJWL01000010">
    <property type="protein sequence ID" value="GFY95651.1"/>
    <property type="molecule type" value="Genomic_DNA"/>
</dbReference>
<dbReference type="AlphaFoldDB" id="A0A7J0FAH1"/>
<gene>
    <name evidence="2" type="ORF">Acr_10g0010360</name>
</gene>
<evidence type="ECO:0000313" key="2">
    <source>
        <dbReference type="EMBL" id="GFY95651.1"/>
    </source>
</evidence>
<name>A0A7J0FAH1_9ERIC</name>
<feature type="compositionally biased region" description="Polar residues" evidence="1">
    <location>
        <begin position="1"/>
        <end position="22"/>
    </location>
</feature>
<sequence length="113" mass="12563">MGNSTIATMDNYNQVCSSSHPKNQSRDKYLEGECKSHLEELATLLAKPQQSSCLTNHWCGGLANLMSKEEPSILVLRGDFLNPQVAAKVTPKVDTEIKNNIDCWLLASRFLPQ</sequence>
<proteinExistence type="predicted"/>
<keyword evidence="3" id="KW-1185">Reference proteome</keyword>
<comment type="caution">
    <text evidence="2">The sequence shown here is derived from an EMBL/GenBank/DDBJ whole genome shotgun (WGS) entry which is preliminary data.</text>
</comment>
<dbReference type="Proteomes" id="UP000585474">
    <property type="component" value="Unassembled WGS sequence"/>
</dbReference>